<protein>
    <recommendedName>
        <fullName evidence="3">Anti-restriction protein</fullName>
    </recommendedName>
</protein>
<name>A0A7X9SE60_9BACE</name>
<evidence type="ECO:0000313" key="1">
    <source>
        <dbReference type="EMBL" id="NME87570.1"/>
    </source>
</evidence>
<dbReference type="EMBL" id="JABAGL010000026">
    <property type="protein sequence ID" value="NME87570.1"/>
    <property type="molecule type" value="Genomic_DNA"/>
</dbReference>
<dbReference type="AlphaFoldDB" id="A0A7X9SE60"/>
<sequence>MDLNNAEIAVTTQHLIDIKDYRDYWLHMSEYSDMGEFLSACSDLFPGEEEPEYRYPKWENIPDTLISREWLCPNFFEIRDALERLEEEETEFFISWSRSYGYDITTDDPHMMVSHYHDLYGNSVTEREDDPADTGEDALIYTGASGYYCDMLPFRYEIFDDNYD</sequence>
<proteinExistence type="predicted"/>
<organism evidence="1 2">
    <name type="scientific">Bacteroides eggerthii</name>
    <dbReference type="NCBI Taxonomy" id="28111"/>
    <lineage>
        <taxon>Bacteria</taxon>
        <taxon>Pseudomonadati</taxon>
        <taxon>Bacteroidota</taxon>
        <taxon>Bacteroidia</taxon>
        <taxon>Bacteroidales</taxon>
        <taxon>Bacteroidaceae</taxon>
        <taxon>Bacteroides</taxon>
    </lineage>
</organism>
<gene>
    <name evidence="1" type="ORF">HF841_16375</name>
</gene>
<dbReference type="Proteomes" id="UP000520291">
    <property type="component" value="Unassembled WGS sequence"/>
</dbReference>
<evidence type="ECO:0000313" key="2">
    <source>
        <dbReference type="Proteomes" id="UP000520291"/>
    </source>
</evidence>
<dbReference type="RefSeq" id="WP_168948110.1">
    <property type="nucleotide sequence ID" value="NZ_JABAGL010000026.1"/>
</dbReference>
<comment type="caution">
    <text evidence="1">The sequence shown here is derived from an EMBL/GenBank/DDBJ whole genome shotgun (WGS) entry which is preliminary data.</text>
</comment>
<reference evidence="1 2" key="1">
    <citation type="submission" date="2020-04" db="EMBL/GenBank/DDBJ databases">
        <authorList>
            <person name="Hitch T.C.A."/>
            <person name="Wylensek D."/>
            <person name="Clavel T."/>
        </authorList>
    </citation>
    <scope>NUCLEOTIDE SEQUENCE [LARGE SCALE GENOMIC DNA]</scope>
    <source>
        <strain evidence="1 2">WCA3-601-WT-5E</strain>
    </source>
</reference>
<accession>A0A7X9SE60</accession>
<evidence type="ECO:0008006" key="3">
    <source>
        <dbReference type="Google" id="ProtNLM"/>
    </source>
</evidence>